<dbReference type="EMBL" id="AP012029">
    <property type="protein sequence ID" value="BAJ62571.1"/>
    <property type="molecule type" value="Genomic_DNA"/>
</dbReference>
<evidence type="ECO:0000313" key="6">
    <source>
        <dbReference type="Proteomes" id="UP000008922"/>
    </source>
</evidence>
<protein>
    <submittedName>
        <fullName evidence="5">Glycosidase</fullName>
        <ecNumber evidence="5">3.2.1.-</ecNumber>
    </submittedName>
</protein>
<dbReference type="SUPFAM" id="SSF51445">
    <property type="entry name" value="(Trans)glycosidases"/>
    <property type="match status" value="1"/>
</dbReference>
<dbReference type="GO" id="GO:0005975">
    <property type="term" value="P:carbohydrate metabolic process"/>
    <property type="evidence" value="ECO:0007669"/>
    <property type="project" value="InterPro"/>
</dbReference>
<dbReference type="Gene3D" id="3.20.20.80">
    <property type="entry name" value="Glycosidases"/>
    <property type="match status" value="1"/>
</dbReference>
<dbReference type="eggNOG" id="COG2723">
    <property type="taxonomic scope" value="Bacteria"/>
</dbReference>
<comment type="similarity">
    <text evidence="1 4">Belongs to the glycosyl hydrolase 1 family.</text>
</comment>
<accession>E8N126</accession>
<keyword evidence="3 5" id="KW-0326">Glycosidase</keyword>
<name>E8N126_ANATU</name>
<proteinExistence type="inferred from homology"/>
<evidence type="ECO:0000256" key="2">
    <source>
        <dbReference type="ARBA" id="ARBA00022801"/>
    </source>
</evidence>
<reference evidence="5 6" key="1">
    <citation type="submission" date="2010-12" db="EMBL/GenBank/DDBJ databases">
        <title>Whole genome sequence of Anaerolinea thermophila UNI-1.</title>
        <authorList>
            <person name="Narita-Yamada S."/>
            <person name="Kishi E."/>
            <person name="Watanabe Y."/>
            <person name="Takasaki K."/>
            <person name="Ankai A."/>
            <person name="Oguchi A."/>
            <person name="Fukui S."/>
            <person name="Takahashi M."/>
            <person name="Yashiro I."/>
            <person name="Hosoyama A."/>
            <person name="Sekiguchi Y."/>
            <person name="Hanada S."/>
            <person name="Fujita N."/>
        </authorList>
    </citation>
    <scope>NUCLEOTIDE SEQUENCE [LARGE SCALE GENOMIC DNA]</scope>
    <source>
        <strain evidence="6">DSM 14523 / JCM 11388 / NBRC 100420 / UNI-1</strain>
    </source>
</reference>
<evidence type="ECO:0000256" key="3">
    <source>
        <dbReference type="ARBA" id="ARBA00023295"/>
    </source>
</evidence>
<dbReference type="GO" id="GO:0008422">
    <property type="term" value="F:beta-glucosidase activity"/>
    <property type="evidence" value="ECO:0007669"/>
    <property type="project" value="TreeGrafter"/>
</dbReference>
<dbReference type="Pfam" id="PF00232">
    <property type="entry name" value="Glyco_hydro_1"/>
    <property type="match status" value="1"/>
</dbReference>
<dbReference type="PANTHER" id="PTHR10353">
    <property type="entry name" value="GLYCOSYL HYDROLASE"/>
    <property type="match status" value="1"/>
</dbReference>
<dbReference type="EC" id="3.2.1.-" evidence="5"/>
<keyword evidence="6" id="KW-1185">Reference proteome</keyword>
<gene>
    <name evidence="5" type="ordered locus">ANT_05370</name>
</gene>
<dbReference type="PRINTS" id="PR00131">
    <property type="entry name" value="GLHYDRLASE1"/>
</dbReference>
<dbReference type="OrthoDB" id="9765195at2"/>
<dbReference type="InterPro" id="IPR017853">
    <property type="entry name" value="GH"/>
</dbReference>
<dbReference type="STRING" id="926569.ANT_05370"/>
<keyword evidence="2 5" id="KW-0378">Hydrolase</keyword>
<evidence type="ECO:0000313" key="5">
    <source>
        <dbReference type="EMBL" id="BAJ62571.1"/>
    </source>
</evidence>
<dbReference type="AlphaFoldDB" id="E8N126"/>
<dbReference type="Proteomes" id="UP000008922">
    <property type="component" value="Chromosome"/>
</dbReference>
<dbReference type="InParanoid" id="E8N126"/>
<evidence type="ECO:0000256" key="4">
    <source>
        <dbReference type="RuleBase" id="RU003690"/>
    </source>
</evidence>
<sequence>MPKADYVFPNGFLWGTATSSHQVEGNNTNNDWWAWEQQEGRILHGHRSGLACDWWDGRWREDFDRAAETGQNAHRFSIEWSRVQPAPDRWDEDAIDHYRDMLRGLRDRALLPLVTFHHFSLPLWLAERGGWENEETPALFARYVRKCMEAFREYTNFWITINEPNVYAYEGYIAGLFPPGKKDLTAAMRVMANLVRGHALAYREIHAVQREARVGLALAIRPLLPAGPLKFLDGIPAKIAGQFFNEAFPGALKDGKLRLITRTVPIPEAQGTQDFVGVNYYTVDMVRFDLLRPQEMFGHRFYPADAPLSDTGFIAHFPEGMFLTLKWAKSFNLPIIVTENGVEDADDHLRPRYLAEHIHQVWRAANFNWQIKGYFHWTLVDNFEWERGWTQRFGLWGLDVDTQRRIRRPSVDLYASICQKNALTYDAVAQYAPEALPRLFPE</sequence>
<evidence type="ECO:0000256" key="1">
    <source>
        <dbReference type="ARBA" id="ARBA00010838"/>
    </source>
</evidence>
<organism evidence="5 6">
    <name type="scientific">Anaerolinea thermophila (strain DSM 14523 / JCM 11388 / NBRC 100420 / UNI-1)</name>
    <dbReference type="NCBI Taxonomy" id="926569"/>
    <lineage>
        <taxon>Bacteria</taxon>
        <taxon>Bacillati</taxon>
        <taxon>Chloroflexota</taxon>
        <taxon>Anaerolineae</taxon>
        <taxon>Anaerolineales</taxon>
        <taxon>Anaerolineaceae</taxon>
        <taxon>Anaerolinea</taxon>
    </lineage>
</organism>
<dbReference type="PANTHER" id="PTHR10353:SF209">
    <property type="entry name" value="GALACTOLIPID GALACTOSYLTRANSFERASE SFR2, CHLOROPLASTIC"/>
    <property type="match status" value="1"/>
</dbReference>
<dbReference type="KEGG" id="atm:ANT_05370"/>
<dbReference type="HOGENOM" id="CLU_001859_1_3_0"/>
<dbReference type="InterPro" id="IPR001360">
    <property type="entry name" value="Glyco_hydro_1"/>
</dbReference>
<dbReference type="RefSeq" id="WP_013558967.1">
    <property type="nucleotide sequence ID" value="NC_014960.1"/>
</dbReference>